<organism evidence="2">
    <name type="scientific">seawater metagenome</name>
    <dbReference type="NCBI Taxonomy" id="1561972"/>
    <lineage>
        <taxon>unclassified sequences</taxon>
        <taxon>metagenomes</taxon>
        <taxon>ecological metagenomes</taxon>
    </lineage>
</organism>
<keyword evidence="1" id="KW-0732">Signal</keyword>
<dbReference type="PANTHER" id="PTHR30222:SF2">
    <property type="entry name" value="ABC TRANSPORTER SUBSTRATE-BINDING PROTEIN"/>
    <property type="match status" value="1"/>
</dbReference>
<reference evidence="2" key="1">
    <citation type="submission" date="2019-09" db="EMBL/GenBank/DDBJ databases">
        <authorList>
            <person name="Needham M D."/>
        </authorList>
    </citation>
    <scope>NUCLEOTIDE SEQUENCE</scope>
</reference>
<dbReference type="Gene3D" id="3.40.190.10">
    <property type="entry name" value="Periplasmic binding protein-like II"/>
    <property type="match status" value="2"/>
</dbReference>
<evidence type="ECO:0000256" key="1">
    <source>
        <dbReference type="ARBA" id="ARBA00022729"/>
    </source>
</evidence>
<proteinExistence type="predicted"/>
<dbReference type="AlphaFoldDB" id="A0A5E8CJ67"/>
<dbReference type="PANTHER" id="PTHR30222">
    <property type="entry name" value="SPERMIDINE/PUTRESCINE-BINDING PERIPLASMIC PROTEIN"/>
    <property type="match status" value="1"/>
</dbReference>
<dbReference type="Pfam" id="PF13416">
    <property type="entry name" value="SBP_bac_8"/>
    <property type="match status" value="1"/>
</dbReference>
<dbReference type="InterPro" id="IPR006059">
    <property type="entry name" value="SBP"/>
</dbReference>
<gene>
    <name evidence="2" type="ORF">CPAV1605_1052</name>
</gene>
<name>A0A5E8CJ67_9ZZZZ</name>
<sequence length="395" mass="43606">MGKKNNNRTLAVILAVGLTYQTFYKSEIDKKNGVTIAYKSDIAKDSNSRVTVVSWGGAYTESQKLGYGDPTAKKLGIPVNWVDYSGGLSEIKAQKEAGKITWDIMDVFAMDTINGCDEGIFHEFDFDKDFAPAPDGTPASKDFFTTMPSKCAVGNILYSWNYAYNTDNIKGTPTTIEDFFDTKKFPGKRAIYKSALTNLEIALIADGVKPENIYEILNTKPGIKRAIDKIKKLAKDPKGGVYFWSAGAQPPELLMSGEVVMATGWNGRFFNAIVHDGAPIKQVWDGQGLDYEYFALVKGGPNYANGKAMEVLREMTSSEGLAGSAKYLAYAPWRKSSLEVMKAGEPWYKDGKAHMVPHMPTAPANTKNYFLVDPIFWADNGTEIGEKWEEMKAGL</sequence>
<protein>
    <submittedName>
        <fullName evidence="2">Bacterial extracellular solute-binding protein</fullName>
    </submittedName>
</protein>
<accession>A0A5E8CJ67</accession>
<evidence type="ECO:0000313" key="2">
    <source>
        <dbReference type="EMBL" id="VVU95301.1"/>
    </source>
</evidence>
<dbReference type="SUPFAM" id="SSF53850">
    <property type="entry name" value="Periplasmic binding protein-like II"/>
    <property type="match status" value="1"/>
</dbReference>
<dbReference type="EMBL" id="CABVLZ010000004">
    <property type="protein sequence ID" value="VVU95301.1"/>
    <property type="molecule type" value="Genomic_DNA"/>
</dbReference>